<dbReference type="AlphaFoldDB" id="A0A1M5E7C5"/>
<dbReference type="RefSeq" id="WP_073386188.1">
    <property type="nucleotide sequence ID" value="NZ_FQVU01000001.1"/>
</dbReference>
<sequence length="240" mass="25532">MTSPRRPLPIAATAGVAFLVLTALVATRWSPLLSLDRATADTLDRATAPHPLLVHAWRTISAVGQPLTWQLVSLTVAILLWRAGAVRRAVLVAGSVLVAGLLSRIVKALVGRARPTVPDPIAHAGGYSFPSGHSLLSFVAVGALLIVAVPRLAGAARMVTLAAGALVVVLVGVSRLTLGVHYASDVVAAWLLGTAWLAIALAALRRPLPGRRLTGRPRTPVRPADWRRRARRRRGRERPR</sequence>
<keyword evidence="5" id="KW-1185">Reference proteome</keyword>
<reference evidence="4 5" key="1">
    <citation type="submission" date="2016-11" db="EMBL/GenBank/DDBJ databases">
        <authorList>
            <person name="Jaros S."/>
            <person name="Januszkiewicz K."/>
            <person name="Wedrychowicz H."/>
        </authorList>
    </citation>
    <scope>NUCLEOTIDE SEQUENCE [LARGE SCALE GENOMIC DNA]</scope>
    <source>
        <strain evidence="4 5">DSM 45627</strain>
    </source>
</reference>
<evidence type="ECO:0000256" key="1">
    <source>
        <dbReference type="SAM" id="MobiDB-lite"/>
    </source>
</evidence>
<proteinExistence type="predicted"/>
<evidence type="ECO:0000313" key="5">
    <source>
        <dbReference type="Proteomes" id="UP000186132"/>
    </source>
</evidence>
<dbReference type="SMART" id="SM00014">
    <property type="entry name" value="acidPPc"/>
    <property type="match status" value="1"/>
</dbReference>
<keyword evidence="2" id="KW-1133">Transmembrane helix</keyword>
<organism evidence="4 5">
    <name type="scientific">Jatrophihabitans endophyticus</name>
    <dbReference type="NCBI Taxonomy" id="1206085"/>
    <lineage>
        <taxon>Bacteria</taxon>
        <taxon>Bacillati</taxon>
        <taxon>Actinomycetota</taxon>
        <taxon>Actinomycetes</taxon>
        <taxon>Jatrophihabitantales</taxon>
        <taxon>Jatrophihabitantaceae</taxon>
        <taxon>Jatrophihabitans</taxon>
    </lineage>
</organism>
<dbReference type="Gene3D" id="1.20.144.10">
    <property type="entry name" value="Phosphatidic acid phosphatase type 2/haloperoxidase"/>
    <property type="match status" value="1"/>
</dbReference>
<dbReference type="SUPFAM" id="SSF48317">
    <property type="entry name" value="Acid phosphatase/Vanadium-dependent haloperoxidase"/>
    <property type="match status" value="1"/>
</dbReference>
<feature type="compositionally biased region" description="Basic residues" evidence="1">
    <location>
        <begin position="228"/>
        <end position="240"/>
    </location>
</feature>
<dbReference type="InterPro" id="IPR036938">
    <property type="entry name" value="PAP2/HPO_sf"/>
</dbReference>
<dbReference type="InterPro" id="IPR000326">
    <property type="entry name" value="PAP2/HPO"/>
</dbReference>
<evidence type="ECO:0000259" key="3">
    <source>
        <dbReference type="SMART" id="SM00014"/>
    </source>
</evidence>
<feature type="transmembrane region" description="Helical" evidence="2">
    <location>
        <begin position="130"/>
        <end position="149"/>
    </location>
</feature>
<dbReference type="STRING" id="1206085.SAMN05443575_0806"/>
<name>A0A1M5E7C5_9ACTN</name>
<gene>
    <name evidence="4" type="ORF">SAMN05443575_0806</name>
</gene>
<feature type="transmembrane region" description="Helical" evidence="2">
    <location>
        <begin position="161"/>
        <end position="180"/>
    </location>
</feature>
<dbReference type="Pfam" id="PF01569">
    <property type="entry name" value="PAP2"/>
    <property type="match status" value="1"/>
</dbReference>
<evidence type="ECO:0000313" key="4">
    <source>
        <dbReference type="EMBL" id="SHF74972.1"/>
    </source>
</evidence>
<dbReference type="OrthoDB" id="5289372at2"/>
<feature type="region of interest" description="Disordered" evidence="1">
    <location>
        <begin position="212"/>
        <end position="240"/>
    </location>
</feature>
<dbReference type="PANTHER" id="PTHR14969">
    <property type="entry name" value="SPHINGOSINE-1-PHOSPHATE PHOSPHOHYDROLASE"/>
    <property type="match status" value="1"/>
</dbReference>
<keyword evidence="2" id="KW-0472">Membrane</keyword>
<keyword evidence="2" id="KW-0812">Transmembrane</keyword>
<dbReference type="Proteomes" id="UP000186132">
    <property type="component" value="Unassembled WGS sequence"/>
</dbReference>
<dbReference type="EMBL" id="FQVU01000001">
    <property type="protein sequence ID" value="SHF74972.1"/>
    <property type="molecule type" value="Genomic_DNA"/>
</dbReference>
<dbReference type="CDD" id="cd03392">
    <property type="entry name" value="PAP2_like_2"/>
    <property type="match status" value="1"/>
</dbReference>
<feature type="domain" description="Phosphatidic acid phosphatase type 2/haloperoxidase" evidence="3">
    <location>
        <begin position="90"/>
        <end position="201"/>
    </location>
</feature>
<evidence type="ECO:0000256" key="2">
    <source>
        <dbReference type="SAM" id="Phobius"/>
    </source>
</evidence>
<protein>
    <submittedName>
        <fullName evidence="4">Undecaprenyl-diphosphatase</fullName>
    </submittedName>
</protein>
<dbReference type="PANTHER" id="PTHR14969:SF13">
    <property type="entry name" value="AT30094P"/>
    <property type="match status" value="1"/>
</dbReference>
<feature type="transmembrane region" description="Helical" evidence="2">
    <location>
        <begin position="90"/>
        <end position="110"/>
    </location>
</feature>
<accession>A0A1M5E7C5</accession>
<feature type="compositionally biased region" description="Low complexity" evidence="1">
    <location>
        <begin position="212"/>
        <end position="223"/>
    </location>
</feature>
<feature type="transmembrane region" description="Helical" evidence="2">
    <location>
        <begin position="186"/>
        <end position="204"/>
    </location>
</feature>
<feature type="transmembrane region" description="Helical" evidence="2">
    <location>
        <begin position="67"/>
        <end position="83"/>
    </location>
</feature>